<evidence type="ECO:0000256" key="4">
    <source>
        <dbReference type="ARBA" id="ARBA00022723"/>
    </source>
</evidence>
<feature type="domain" description="Adenosine deaminase" evidence="8">
    <location>
        <begin position="128"/>
        <end position="453"/>
    </location>
</feature>
<dbReference type="RefSeq" id="WP_176613298.1">
    <property type="nucleotide sequence ID" value="NZ_JABXXR010000037.1"/>
</dbReference>
<keyword evidence="10" id="KW-1185">Reference proteome</keyword>
<evidence type="ECO:0000313" key="9">
    <source>
        <dbReference type="EMBL" id="NVN40329.1"/>
    </source>
</evidence>
<evidence type="ECO:0000256" key="6">
    <source>
        <dbReference type="ARBA" id="ARBA00022833"/>
    </source>
</evidence>
<dbReference type="PANTHER" id="PTHR11409:SF43">
    <property type="entry name" value="ADENOSINE DEAMINASE"/>
    <property type="match status" value="1"/>
</dbReference>
<dbReference type="InterPro" id="IPR032466">
    <property type="entry name" value="Metal_Hydrolase"/>
</dbReference>
<dbReference type="AlphaFoldDB" id="A0A850PCE4"/>
<feature type="signal peptide" evidence="7">
    <location>
        <begin position="1"/>
        <end position="28"/>
    </location>
</feature>
<dbReference type="GO" id="GO:0006154">
    <property type="term" value="P:adenosine catabolic process"/>
    <property type="evidence" value="ECO:0007669"/>
    <property type="project" value="TreeGrafter"/>
</dbReference>
<comment type="cofactor">
    <cofactor evidence="1">
        <name>Zn(2+)</name>
        <dbReference type="ChEBI" id="CHEBI:29105"/>
    </cofactor>
</comment>
<evidence type="ECO:0000256" key="1">
    <source>
        <dbReference type="ARBA" id="ARBA00001947"/>
    </source>
</evidence>
<dbReference type="Pfam" id="PF00962">
    <property type="entry name" value="A_deaminase"/>
    <property type="match status" value="1"/>
</dbReference>
<evidence type="ECO:0000313" key="10">
    <source>
        <dbReference type="Proteomes" id="UP000585665"/>
    </source>
</evidence>
<keyword evidence="7" id="KW-0732">Signal</keyword>
<sequence>MLPDRFRTLGLAAVIAATAAFATTHTYAAEGASGGQAERLYTRIRQDPERLAIFLRAFPKGADLHNHLAGAIYAEPMLAWAARDGLCVRPNTGTIGTCDAGSTPATDLPTSEAATNAMIDALSMRDFVPTATDRSGHDHFFATFAKFQAAQIRHQGDMLTEAVQTAARDNVHLIELMITPQFGAIADVARTHALAGENFQATADSLIPALAPVIAAARADVDSMETTRRRALGCDTDHPKDGCAVTVRYLFQTIRVMPPAFVFAQIATGYALAQQDPRFVGVNIVAPEDDPVAMRDYDLHMRMFHFFGQQHPEIHLSLHAGELTPGLVPPDGLRSHIRNAIEVANASRIGHGIDIAQEDDAPGLLNLMAQRHTLVEINLTSNDVILGVRGADHPFALYRAAHVPVALSTDDEGVSRIDLTHEYLRAVTTWPLRYDELLDLSRASLQYSFLPGDALFSPTTPLTRAAACRTDQAGSPHPSPSCAALLSHSEKARAQWALEADFARFDRTPPAL</sequence>
<proteinExistence type="inferred from homology"/>
<name>A0A850PCE4_9PROT</name>
<evidence type="ECO:0000256" key="5">
    <source>
        <dbReference type="ARBA" id="ARBA00022801"/>
    </source>
</evidence>
<dbReference type="InterPro" id="IPR001365">
    <property type="entry name" value="A_deaminase_dom"/>
</dbReference>
<comment type="caution">
    <text evidence="9">The sequence shown here is derived from an EMBL/GenBank/DDBJ whole genome shotgun (WGS) entry which is preliminary data.</text>
</comment>
<dbReference type="EC" id="3.5.4.4" evidence="3"/>
<keyword evidence="4" id="KW-0479">Metal-binding</keyword>
<dbReference type="GO" id="GO:0005829">
    <property type="term" value="C:cytosol"/>
    <property type="evidence" value="ECO:0007669"/>
    <property type="project" value="TreeGrafter"/>
</dbReference>
<protein>
    <recommendedName>
        <fullName evidence="3">adenosine deaminase</fullName>
        <ecNumber evidence="3">3.5.4.4</ecNumber>
    </recommendedName>
</protein>
<dbReference type="InterPro" id="IPR006330">
    <property type="entry name" value="Ado/ade_deaminase"/>
</dbReference>
<feature type="chain" id="PRO_5032546824" description="adenosine deaminase" evidence="7">
    <location>
        <begin position="29"/>
        <end position="512"/>
    </location>
</feature>
<keyword evidence="5" id="KW-0378">Hydrolase</keyword>
<keyword evidence="6" id="KW-0862">Zinc</keyword>
<dbReference type="EMBL" id="JABXXR010000037">
    <property type="protein sequence ID" value="NVN40329.1"/>
    <property type="molecule type" value="Genomic_DNA"/>
</dbReference>
<dbReference type="GO" id="GO:0043103">
    <property type="term" value="P:hypoxanthine salvage"/>
    <property type="evidence" value="ECO:0007669"/>
    <property type="project" value="TreeGrafter"/>
</dbReference>
<accession>A0A850PCE4</accession>
<dbReference type="Proteomes" id="UP000585665">
    <property type="component" value="Unassembled WGS sequence"/>
</dbReference>
<dbReference type="GO" id="GO:0046872">
    <property type="term" value="F:metal ion binding"/>
    <property type="evidence" value="ECO:0007669"/>
    <property type="project" value="UniProtKB-KW"/>
</dbReference>
<organism evidence="9 10">
    <name type="scientific">Ameyamaea chiangmaiensis</name>
    <dbReference type="NCBI Taxonomy" id="442969"/>
    <lineage>
        <taxon>Bacteria</taxon>
        <taxon>Pseudomonadati</taxon>
        <taxon>Pseudomonadota</taxon>
        <taxon>Alphaproteobacteria</taxon>
        <taxon>Acetobacterales</taxon>
        <taxon>Acetobacteraceae</taxon>
        <taxon>Ameyamaea</taxon>
    </lineage>
</organism>
<dbReference type="SUPFAM" id="SSF51556">
    <property type="entry name" value="Metallo-dependent hydrolases"/>
    <property type="match status" value="1"/>
</dbReference>
<reference evidence="9 10" key="1">
    <citation type="submission" date="2020-06" db="EMBL/GenBank/DDBJ databases">
        <title>Description of novel acetic acid bacteria.</title>
        <authorList>
            <person name="Sombolestani A."/>
        </authorList>
    </citation>
    <scope>NUCLEOTIDE SEQUENCE [LARGE SCALE GENOMIC DNA]</scope>
    <source>
        <strain evidence="9 10">LMG 27010</strain>
    </source>
</reference>
<comment type="similarity">
    <text evidence="2">Belongs to the metallo-dependent hydrolases superfamily. Adenosine and AMP deaminases family.</text>
</comment>
<evidence type="ECO:0000256" key="2">
    <source>
        <dbReference type="ARBA" id="ARBA00006676"/>
    </source>
</evidence>
<evidence type="ECO:0000256" key="3">
    <source>
        <dbReference type="ARBA" id="ARBA00012784"/>
    </source>
</evidence>
<dbReference type="GO" id="GO:0046103">
    <property type="term" value="P:inosine biosynthetic process"/>
    <property type="evidence" value="ECO:0007669"/>
    <property type="project" value="TreeGrafter"/>
</dbReference>
<dbReference type="PANTHER" id="PTHR11409">
    <property type="entry name" value="ADENOSINE DEAMINASE"/>
    <property type="match status" value="1"/>
</dbReference>
<gene>
    <name evidence="9" type="ORF">HUK82_07100</name>
</gene>
<dbReference type="GO" id="GO:0004000">
    <property type="term" value="F:adenosine deaminase activity"/>
    <property type="evidence" value="ECO:0007669"/>
    <property type="project" value="UniProtKB-ARBA"/>
</dbReference>
<evidence type="ECO:0000256" key="7">
    <source>
        <dbReference type="SAM" id="SignalP"/>
    </source>
</evidence>
<evidence type="ECO:0000259" key="8">
    <source>
        <dbReference type="Pfam" id="PF00962"/>
    </source>
</evidence>
<dbReference type="Gene3D" id="3.20.20.140">
    <property type="entry name" value="Metal-dependent hydrolases"/>
    <property type="match status" value="1"/>
</dbReference>